<evidence type="ECO:0000313" key="1">
    <source>
        <dbReference type="EMBL" id="CAB4045628.1"/>
    </source>
</evidence>
<proteinExistence type="predicted"/>
<organism evidence="1 2">
    <name type="scientific">Paramuricea clavata</name>
    <name type="common">Red gorgonian</name>
    <name type="synonym">Violescent sea-whip</name>
    <dbReference type="NCBI Taxonomy" id="317549"/>
    <lineage>
        <taxon>Eukaryota</taxon>
        <taxon>Metazoa</taxon>
        <taxon>Cnidaria</taxon>
        <taxon>Anthozoa</taxon>
        <taxon>Octocorallia</taxon>
        <taxon>Malacalcyonacea</taxon>
        <taxon>Plexauridae</taxon>
        <taxon>Paramuricea</taxon>
    </lineage>
</organism>
<evidence type="ECO:0000313" key="2">
    <source>
        <dbReference type="Proteomes" id="UP001152795"/>
    </source>
</evidence>
<reference evidence="1" key="1">
    <citation type="submission" date="2020-04" db="EMBL/GenBank/DDBJ databases">
        <authorList>
            <person name="Alioto T."/>
            <person name="Alioto T."/>
            <person name="Gomez Garrido J."/>
        </authorList>
    </citation>
    <scope>NUCLEOTIDE SEQUENCE</scope>
    <source>
        <strain evidence="1">A484AB</strain>
    </source>
</reference>
<feature type="non-terminal residue" evidence="1">
    <location>
        <position position="72"/>
    </location>
</feature>
<keyword evidence="2" id="KW-1185">Reference proteome</keyword>
<name>A0A7D9KJG5_PARCT</name>
<protein>
    <submittedName>
        <fullName evidence="1">Uncharacterized protein</fullName>
    </submittedName>
</protein>
<accession>A0A7D9KJG5</accession>
<feature type="non-terminal residue" evidence="1">
    <location>
        <position position="1"/>
    </location>
</feature>
<gene>
    <name evidence="1" type="ORF">PACLA_8A058948</name>
</gene>
<sequence>EQNLEFGEIDEEEDSAPYRIVDLQTNISCDASGYTFLEARKQDEEQPYMKLQPKCRRVQNKECTEDANHSFE</sequence>
<dbReference type="EMBL" id="CACRXK020040694">
    <property type="protein sequence ID" value="CAB4045628.1"/>
    <property type="molecule type" value="Genomic_DNA"/>
</dbReference>
<dbReference type="Proteomes" id="UP001152795">
    <property type="component" value="Unassembled WGS sequence"/>
</dbReference>
<comment type="caution">
    <text evidence="1">The sequence shown here is derived from an EMBL/GenBank/DDBJ whole genome shotgun (WGS) entry which is preliminary data.</text>
</comment>
<dbReference type="OrthoDB" id="10453784at2759"/>
<dbReference type="AlphaFoldDB" id="A0A7D9KJG5"/>